<accession>A0A5C8PVM0</accession>
<dbReference type="GO" id="GO:0016747">
    <property type="term" value="F:acyltransferase activity, transferring groups other than amino-acyl groups"/>
    <property type="evidence" value="ECO:0007669"/>
    <property type="project" value="InterPro"/>
</dbReference>
<comment type="caution">
    <text evidence="2">The sequence shown here is derived from an EMBL/GenBank/DDBJ whole genome shotgun (WGS) entry which is preliminary data.</text>
</comment>
<sequence length="200" mass="22017">MNARMAWRFGRAAVLSCGTVMTLRPFGEGDFDRLISWVRTPDELARWCGTFFSFPLDRAQLFRYVESARQPNMREIFAAIGATRDVVGHIEISMIWPHLSCRLSRVLIAPQARGQGLGGLLVKRAITHAFETHHVDRIDLGVATDNVAAIACYEAQGFGRVGLWVKAMVADGNAIDVCWMTLTRAAWSTRLADAAGGPPG</sequence>
<evidence type="ECO:0000313" key="3">
    <source>
        <dbReference type="Proteomes" id="UP000321638"/>
    </source>
</evidence>
<dbReference type="Proteomes" id="UP000321638">
    <property type="component" value="Unassembled WGS sequence"/>
</dbReference>
<dbReference type="PANTHER" id="PTHR43415:SF5">
    <property type="entry name" value="ACETYLTRANSFERASE"/>
    <property type="match status" value="1"/>
</dbReference>
<dbReference type="InterPro" id="IPR016181">
    <property type="entry name" value="Acyl_CoA_acyltransferase"/>
</dbReference>
<dbReference type="RefSeq" id="WP_147845073.1">
    <property type="nucleotide sequence ID" value="NZ_VDUZ01000001.1"/>
</dbReference>
<protein>
    <submittedName>
        <fullName evidence="2">GNAT family N-acetyltransferase</fullName>
    </submittedName>
</protein>
<dbReference type="PANTHER" id="PTHR43415">
    <property type="entry name" value="SPERMIDINE N(1)-ACETYLTRANSFERASE"/>
    <property type="match status" value="1"/>
</dbReference>
<evidence type="ECO:0000313" key="2">
    <source>
        <dbReference type="EMBL" id="TXL82368.1"/>
    </source>
</evidence>
<evidence type="ECO:0000259" key="1">
    <source>
        <dbReference type="PROSITE" id="PS51186"/>
    </source>
</evidence>
<proteinExistence type="predicted"/>
<keyword evidence="2" id="KW-0808">Transferase</keyword>
<name>A0A5C8PVM0_9HYPH</name>
<dbReference type="CDD" id="cd04301">
    <property type="entry name" value="NAT_SF"/>
    <property type="match status" value="1"/>
</dbReference>
<feature type="domain" description="N-acetyltransferase" evidence="1">
    <location>
        <begin position="21"/>
        <end position="185"/>
    </location>
</feature>
<gene>
    <name evidence="2" type="ORF">FHP25_01335</name>
</gene>
<keyword evidence="3" id="KW-1185">Reference proteome</keyword>
<dbReference type="OrthoDB" id="2436196at2"/>
<organism evidence="2 3">
    <name type="scientific">Vineibacter terrae</name>
    <dbReference type="NCBI Taxonomy" id="2586908"/>
    <lineage>
        <taxon>Bacteria</taxon>
        <taxon>Pseudomonadati</taxon>
        <taxon>Pseudomonadota</taxon>
        <taxon>Alphaproteobacteria</taxon>
        <taxon>Hyphomicrobiales</taxon>
        <taxon>Vineibacter</taxon>
    </lineage>
</organism>
<dbReference type="InterPro" id="IPR000182">
    <property type="entry name" value="GNAT_dom"/>
</dbReference>
<dbReference type="PROSITE" id="PS51186">
    <property type="entry name" value="GNAT"/>
    <property type="match status" value="1"/>
</dbReference>
<dbReference type="SUPFAM" id="SSF55729">
    <property type="entry name" value="Acyl-CoA N-acyltransferases (Nat)"/>
    <property type="match status" value="1"/>
</dbReference>
<dbReference type="AlphaFoldDB" id="A0A5C8PVM0"/>
<dbReference type="Pfam" id="PF00583">
    <property type="entry name" value="Acetyltransf_1"/>
    <property type="match status" value="1"/>
</dbReference>
<dbReference type="Gene3D" id="3.40.630.30">
    <property type="match status" value="1"/>
</dbReference>
<reference evidence="2 3" key="1">
    <citation type="submission" date="2019-06" db="EMBL/GenBank/DDBJ databases">
        <title>New taxonomy in bacterial strain CC-CFT640, isolated from vineyard.</title>
        <authorList>
            <person name="Lin S.-Y."/>
            <person name="Tsai C.-F."/>
            <person name="Young C.-C."/>
        </authorList>
    </citation>
    <scope>NUCLEOTIDE SEQUENCE [LARGE SCALE GENOMIC DNA]</scope>
    <source>
        <strain evidence="2 3">CC-CFT640</strain>
    </source>
</reference>
<dbReference type="EMBL" id="VDUZ01000001">
    <property type="protein sequence ID" value="TXL82368.1"/>
    <property type="molecule type" value="Genomic_DNA"/>
</dbReference>